<accession>A0ABP8R242</accession>
<feature type="compositionally biased region" description="Low complexity" evidence="1">
    <location>
        <begin position="29"/>
        <end position="41"/>
    </location>
</feature>
<keyword evidence="2" id="KW-0732">Signal</keyword>
<protein>
    <submittedName>
        <fullName evidence="3">Uncharacterized protein</fullName>
    </submittedName>
</protein>
<proteinExistence type="predicted"/>
<evidence type="ECO:0000313" key="4">
    <source>
        <dbReference type="Proteomes" id="UP001500503"/>
    </source>
</evidence>
<feature type="signal peptide" evidence="2">
    <location>
        <begin position="1"/>
        <end position="24"/>
    </location>
</feature>
<dbReference type="RefSeq" id="WP_345474112.1">
    <property type="nucleotide sequence ID" value="NZ_BAABHF010000054.1"/>
</dbReference>
<organism evidence="3 4">
    <name type="scientific">Actinoallomurus oryzae</name>
    <dbReference type="NCBI Taxonomy" id="502180"/>
    <lineage>
        <taxon>Bacteria</taxon>
        <taxon>Bacillati</taxon>
        <taxon>Actinomycetota</taxon>
        <taxon>Actinomycetes</taxon>
        <taxon>Streptosporangiales</taxon>
        <taxon>Thermomonosporaceae</taxon>
        <taxon>Actinoallomurus</taxon>
    </lineage>
</organism>
<comment type="caution">
    <text evidence="3">The sequence shown here is derived from an EMBL/GenBank/DDBJ whole genome shotgun (WGS) entry which is preliminary data.</text>
</comment>
<evidence type="ECO:0000256" key="2">
    <source>
        <dbReference type="SAM" id="SignalP"/>
    </source>
</evidence>
<feature type="chain" id="PRO_5045399162" evidence="2">
    <location>
        <begin position="25"/>
        <end position="182"/>
    </location>
</feature>
<dbReference type="PROSITE" id="PS51257">
    <property type="entry name" value="PROKAR_LIPOPROTEIN"/>
    <property type="match status" value="1"/>
</dbReference>
<keyword evidence="4" id="KW-1185">Reference proteome</keyword>
<gene>
    <name evidence="3" type="ORF">GCM10023191_086260</name>
</gene>
<feature type="region of interest" description="Disordered" evidence="1">
    <location>
        <begin position="19"/>
        <end position="41"/>
    </location>
</feature>
<dbReference type="EMBL" id="BAABHF010000054">
    <property type="protein sequence ID" value="GAA4515968.1"/>
    <property type="molecule type" value="Genomic_DNA"/>
</dbReference>
<sequence>MRRWQWAVAVASAMGVTACSPSGAGGGPVRATPPSVAPSPSVRTVAPGHACLIPHGTEGGRDHGLVSVGSHPSGVVAVWFPGMNQRPCRAALTRGNAEVARRLAKDIRAAPKWPSGAFNCPSDDRRGARLYFQRSGSALADLVDLRLSGCRGVDAPGRSPRWMTERLFRDLSSIEPAPWRPR</sequence>
<reference evidence="4" key="1">
    <citation type="journal article" date="2019" name="Int. J. Syst. Evol. Microbiol.">
        <title>The Global Catalogue of Microorganisms (GCM) 10K type strain sequencing project: providing services to taxonomists for standard genome sequencing and annotation.</title>
        <authorList>
            <consortium name="The Broad Institute Genomics Platform"/>
            <consortium name="The Broad Institute Genome Sequencing Center for Infectious Disease"/>
            <person name="Wu L."/>
            <person name="Ma J."/>
        </authorList>
    </citation>
    <scope>NUCLEOTIDE SEQUENCE [LARGE SCALE GENOMIC DNA]</scope>
    <source>
        <strain evidence="4">JCM 17933</strain>
    </source>
</reference>
<dbReference type="Proteomes" id="UP001500503">
    <property type="component" value="Unassembled WGS sequence"/>
</dbReference>
<name>A0ABP8R242_9ACTN</name>
<evidence type="ECO:0000313" key="3">
    <source>
        <dbReference type="EMBL" id="GAA4515968.1"/>
    </source>
</evidence>
<evidence type="ECO:0000256" key="1">
    <source>
        <dbReference type="SAM" id="MobiDB-lite"/>
    </source>
</evidence>